<feature type="region of interest" description="Disordered" evidence="2">
    <location>
        <begin position="424"/>
        <end position="460"/>
    </location>
</feature>
<feature type="transmembrane region" description="Helical" evidence="3">
    <location>
        <begin position="615"/>
        <end position="637"/>
    </location>
</feature>
<evidence type="ECO:0000313" key="7">
    <source>
        <dbReference type="Proteomes" id="UP000431269"/>
    </source>
</evidence>
<dbReference type="RefSeq" id="WP_158766245.1">
    <property type="nucleotide sequence ID" value="NZ_CP047045.1"/>
</dbReference>
<sequence>MSARRFAFFAALALFVMFIAANITANSWFRSWRLDLTENQLYSLSRGTQETLNDLSEPVELTLYYSRDAAAPSPQLGAYAARVREMLQTFAARSHGRVRFVEVDVEAFSEAEDDAVEAGIEPIRPYEGADPIYFGLIGANAIDDQRVIPFVDPQREGFLEYEITRLIYELENPSRTRVALITSLPIDPAAAARPGAPAGGQSVFATELGRLLDVTRLAPDFTEIPDVDVLAIIHPGALSQAQLYAVDQFVLRKGRLFLALDPASMVSMQSAGFDPFNPVAPAPASSTLEPLLGRWGVTMTPGVVLDREGALEVTVQDPATGQEGPMPQPLFFSVPAAQLDREDLMTAWLRRQINFGLAGSLSASERDGVEVIPLIRTSGQTMRMSAQEAMMQPSPIDIMNRWPSASGRIETIALRLSGNLETAFPEGRPADEPAPVIEGEAPPPAAELPAPEEPAEPLARSATPAEIVIVADTDFLEDNFYVDPRNGVTAADNASFALNAIDVLGGSDALVSLRSRAPSVRRMDMVDDMEAEAERRIRRRQEELQGELAETEARLAALQERGRGSGFFSGNLGAELTPEENAEIERFRAQVVEVRGELRRTERDLRGDIDRLETIVVFINIWLAPLLIATAGLFFFWRRQRRGRVRR</sequence>
<feature type="coiled-coil region" evidence="1">
    <location>
        <begin position="530"/>
        <end position="604"/>
    </location>
</feature>
<protein>
    <submittedName>
        <fullName evidence="6">Gliding-associated putative ABC transporter substrate-binding component GldG</fullName>
    </submittedName>
</protein>
<dbReference type="EMBL" id="CP047045">
    <property type="protein sequence ID" value="QGZ95381.1"/>
    <property type="molecule type" value="Genomic_DNA"/>
</dbReference>
<keyword evidence="3" id="KW-0812">Transmembrane</keyword>
<dbReference type="Pfam" id="PF23357">
    <property type="entry name" value="DUF7088"/>
    <property type="match status" value="1"/>
</dbReference>
<evidence type="ECO:0000256" key="2">
    <source>
        <dbReference type="SAM" id="MobiDB-lite"/>
    </source>
</evidence>
<feature type="domain" description="ABC-type uncharacterised transport system" evidence="4">
    <location>
        <begin position="177"/>
        <end position="500"/>
    </location>
</feature>
<evidence type="ECO:0000313" key="6">
    <source>
        <dbReference type="EMBL" id="QGZ95381.1"/>
    </source>
</evidence>
<gene>
    <name evidence="6" type="ORF">DSM104635_02230</name>
</gene>
<dbReference type="InterPro" id="IPR055396">
    <property type="entry name" value="DUF7088"/>
</dbReference>
<evidence type="ECO:0000256" key="3">
    <source>
        <dbReference type="SAM" id="Phobius"/>
    </source>
</evidence>
<dbReference type="AlphaFoldDB" id="A0A6I6MMV0"/>
<keyword evidence="3" id="KW-0472">Membrane</keyword>
<evidence type="ECO:0000256" key="1">
    <source>
        <dbReference type="SAM" id="Coils"/>
    </source>
</evidence>
<evidence type="ECO:0000259" key="5">
    <source>
        <dbReference type="Pfam" id="PF23357"/>
    </source>
</evidence>
<keyword evidence="7" id="KW-1185">Reference proteome</keyword>
<feature type="domain" description="DUF7088" evidence="5">
    <location>
        <begin position="38"/>
        <end position="137"/>
    </location>
</feature>
<keyword evidence="1" id="KW-0175">Coiled coil</keyword>
<dbReference type="Pfam" id="PF09822">
    <property type="entry name" value="ABC_transp_aux"/>
    <property type="match status" value="1"/>
</dbReference>
<name>A0A6I6MMV0_9CAUL</name>
<dbReference type="Proteomes" id="UP000431269">
    <property type="component" value="Chromosome"/>
</dbReference>
<keyword evidence="3" id="KW-1133">Transmembrane helix</keyword>
<reference evidence="7" key="1">
    <citation type="submission" date="2019-12" db="EMBL/GenBank/DDBJ databases">
        <title>Complete genome of Terracaulis silvestris 0127_4.</title>
        <authorList>
            <person name="Vieira S."/>
            <person name="Riedel T."/>
            <person name="Sproer C."/>
            <person name="Pascual J."/>
            <person name="Boedeker C."/>
            <person name="Overmann J."/>
        </authorList>
    </citation>
    <scope>NUCLEOTIDE SEQUENCE [LARGE SCALE GENOMIC DNA]</scope>
    <source>
        <strain evidence="7">0127_4</strain>
    </source>
</reference>
<dbReference type="KEGG" id="tsv:DSM104635_02230"/>
<dbReference type="InterPro" id="IPR019196">
    <property type="entry name" value="ABC_transp_unknown"/>
</dbReference>
<accession>A0A6I6MMV0</accession>
<evidence type="ECO:0000259" key="4">
    <source>
        <dbReference type="Pfam" id="PF09822"/>
    </source>
</evidence>
<proteinExistence type="predicted"/>
<organism evidence="6 7">
    <name type="scientific">Terricaulis silvestris</name>
    <dbReference type="NCBI Taxonomy" id="2686094"/>
    <lineage>
        <taxon>Bacteria</taxon>
        <taxon>Pseudomonadati</taxon>
        <taxon>Pseudomonadota</taxon>
        <taxon>Alphaproteobacteria</taxon>
        <taxon>Caulobacterales</taxon>
        <taxon>Caulobacteraceae</taxon>
        <taxon>Terricaulis</taxon>
    </lineage>
</organism>